<dbReference type="HOGENOM" id="CLU_990222_0_0_9"/>
<sequence length="287" mass="30094">MTVSATDSQAAVVHLVTPGLEGEEEDLPPALVAALRRHWPRVAVWPVADGEAEQIRCLAALPPGEPVLLVPARDAGPELGKLVAGRVAVAAGRVLPGSRLDTWVVENYRAGYLAGKHLVNLKHQEVAFLGPAGESPAAGERLRGFRQALAHNGRQLPPKRVAQVAPDPVAVAEACRRWWSEEPGPTALFAASAQLAAWAVEALEELGKTVPGDVALVAYGGGMLARAVRPRLTAVVPPLEELARQAAAALAQRAAAGRQAGDVRAEPERLAPRLIIRQSCGLRAAGA</sequence>
<organism evidence="6 7">
    <name type="scientific">Thermaerobacter subterraneus DSM 13965</name>
    <dbReference type="NCBI Taxonomy" id="867903"/>
    <lineage>
        <taxon>Bacteria</taxon>
        <taxon>Bacillati</taxon>
        <taxon>Bacillota</taxon>
        <taxon>Clostridia</taxon>
        <taxon>Eubacteriales</taxon>
        <taxon>Clostridiales Family XVII. Incertae Sedis</taxon>
        <taxon>Thermaerobacter</taxon>
    </lineage>
</organism>
<reference evidence="6" key="1">
    <citation type="submission" date="2010-10" db="EMBL/GenBank/DDBJ databases">
        <authorList>
            <consortium name="US DOE Joint Genome Institute (JGI-PGF)"/>
            <person name="Lucas S."/>
            <person name="Copeland A."/>
            <person name="Lapidus A."/>
            <person name="Bruce D."/>
            <person name="Goodwin L."/>
            <person name="Pitluck S."/>
            <person name="Kyrpides N."/>
            <person name="Mavromatis K."/>
            <person name="Detter J.C."/>
            <person name="Han C."/>
            <person name="Land M."/>
            <person name="Hauser L."/>
            <person name="Markowitz V."/>
            <person name="Cheng J.-F."/>
            <person name="Hugenholtz P."/>
            <person name="Woyke T."/>
            <person name="Wu D."/>
            <person name="Pukall R."/>
            <person name="Wahrenburg C."/>
            <person name="Brambilla E."/>
            <person name="Klenk H.-P."/>
            <person name="Eisen J.A."/>
        </authorList>
    </citation>
    <scope>NUCLEOTIDE SEQUENCE [LARGE SCALE GENOMIC DNA]</scope>
    <source>
        <strain evidence="6">DSM 13965</strain>
    </source>
</reference>
<keyword evidence="4" id="KW-0804">Transcription</keyword>
<dbReference type="OrthoDB" id="9796186at2"/>
<evidence type="ECO:0000256" key="2">
    <source>
        <dbReference type="ARBA" id="ARBA00023015"/>
    </source>
</evidence>
<evidence type="ECO:0000256" key="1">
    <source>
        <dbReference type="ARBA" id="ARBA00022491"/>
    </source>
</evidence>
<proteinExistence type="predicted"/>
<dbReference type="InterPro" id="IPR028082">
    <property type="entry name" value="Peripla_BP_I"/>
</dbReference>
<dbReference type="PANTHER" id="PTHR30146:SF148">
    <property type="entry name" value="HTH-TYPE TRANSCRIPTIONAL REPRESSOR PURR-RELATED"/>
    <property type="match status" value="1"/>
</dbReference>
<dbReference type="STRING" id="867903.ThesuDRAFT_01488"/>
<comment type="caution">
    <text evidence="6">The sequence shown here is derived from an EMBL/GenBank/DDBJ whole genome shotgun (WGS) entry which is preliminary data.</text>
</comment>
<evidence type="ECO:0000313" key="7">
    <source>
        <dbReference type="Proteomes" id="UP000005710"/>
    </source>
</evidence>
<dbReference type="PANTHER" id="PTHR30146">
    <property type="entry name" value="LACI-RELATED TRANSCRIPTIONAL REPRESSOR"/>
    <property type="match status" value="1"/>
</dbReference>
<dbReference type="Gene3D" id="3.40.50.2300">
    <property type="match status" value="2"/>
</dbReference>
<dbReference type="CDD" id="cd06267">
    <property type="entry name" value="PBP1_LacI_sugar_binding-like"/>
    <property type="match status" value="1"/>
</dbReference>
<accession>K6Q3Q9</accession>
<keyword evidence="1" id="KW-0678">Repressor</keyword>
<dbReference type="EMBL" id="AENY02000002">
    <property type="protein sequence ID" value="EKP95729.1"/>
    <property type="molecule type" value="Genomic_DNA"/>
</dbReference>
<evidence type="ECO:0000256" key="4">
    <source>
        <dbReference type="ARBA" id="ARBA00023163"/>
    </source>
</evidence>
<dbReference type="RefSeq" id="WP_006903758.1">
    <property type="nucleotide sequence ID" value="NZ_JH976535.1"/>
</dbReference>
<dbReference type="Pfam" id="PF13377">
    <property type="entry name" value="Peripla_BP_3"/>
    <property type="match status" value="1"/>
</dbReference>
<dbReference type="Proteomes" id="UP000005710">
    <property type="component" value="Unassembled WGS sequence"/>
</dbReference>
<evidence type="ECO:0000313" key="6">
    <source>
        <dbReference type="EMBL" id="EKP95729.1"/>
    </source>
</evidence>
<name>K6Q3Q9_9FIRM</name>
<keyword evidence="7" id="KW-1185">Reference proteome</keyword>
<dbReference type="SUPFAM" id="SSF53822">
    <property type="entry name" value="Periplasmic binding protein-like I"/>
    <property type="match status" value="1"/>
</dbReference>
<reference evidence="6" key="2">
    <citation type="submission" date="2012-10" db="EMBL/GenBank/DDBJ databases">
        <title>Improved high-quality draft of Thermaerobacter subterraneus C21, DSM 13965.</title>
        <authorList>
            <consortium name="DOE Joint Genome Institute"/>
            <person name="Eisen J."/>
            <person name="Huntemann M."/>
            <person name="Wei C.-L."/>
            <person name="Han J."/>
            <person name="Detter J.C."/>
            <person name="Han C."/>
            <person name="Tapia R."/>
            <person name="Chen A."/>
            <person name="Kyrpides N."/>
            <person name="Mavromatis K."/>
            <person name="Markowitz V."/>
            <person name="Szeto E."/>
            <person name="Ivanova N."/>
            <person name="Mikhailova N."/>
            <person name="Ovchinnikova G."/>
            <person name="Pagani I."/>
            <person name="Pati A."/>
            <person name="Goodwin L."/>
            <person name="Nordberg H.P."/>
            <person name="Cantor M.N."/>
            <person name="Hua S.X."/>
            <person name="Woyke T."/>
            <person name="Eisen J."/>
            <person name="Klenk H.-P."/>
        </authorList>
    </citation>
    <scope>NUCLEOTIDE SEQUENCE [LARGE SCALE GENOMIC DNA]</scope>
    <source>
        <strain evidence="6">DSM 13965</strain>
    </source>
</reference>
<gene>
    <name evidence="6" type="ORF">ThesuDRAFT_01488</name>
</gene>
<dbReference type="AlphaFoldDB" id="K6Q3Q9"/>
<protein>
    <submittedName>
        <fullName evidence="6">Transcriptional regulator</fullName>
    </submittedName>
</protein>
<dbReference type="GO" id="GO:0003700">
    <property type="term" value="F:DNA-binding transcription factor activity"/>
    <property type="evidence" value="ECO:0007669"/>
    <property type="project" value="TreeGrafter"/>
</dbReference>
<keyword evidence="2" id="KW-0805">Transcription regulation</keyword>
<evidence type="ECO:0000256" key="3">
    <source>
        <dbReference type="ARBA" id="ARBA00023125"/>
    </source>
</evidence>
<evidence type="ECO:0000259" key="5">
    <source>
        <dbReference type="Pfam" id="PF13377"/>
    </source>
</evidence>
<dbReference type="GO" id="GO:0000976">
    <property type="term" value="F:transcription cis-regulatory region binding"/>
    <property type="evidence" value="ECO:0007669"/>
    <property type="project" value="TreeGrafter"/>
</dbReference>
<dbReference type="eggNOG" id="COG1609">
    <property type="taxonomic scope" value="Bacteria"/>
</dbReference>
<feature type="domain" description="Transcriptional regulator LacI/GalR-like sensor" evidence="5">
    <location>
        <begin position="116"/>
        <end position="280"/>
    </location>
</feature>
<dbReference type="InterPro" id="IPR046335">
    <property type="entry name" value="LacI/GalR-like_sensor"/>
</dbReference>
<keyword evidence="3" id="KW-0238">DNA-binding</keyword>